<dbReference type="PROSITE" id="PS51720">
    <property type="entry name" value="G_AIG1"/>
    <property type="match status" value="1"/>
</dbReference>
<dbReference type="AlphaFoldDB" id="A0AAV2HQT6"/>
<evidence type="ECO:0000256" key="4">
    <source>
        <dbReference type="SAM" id="Coils"/>
    </source>
</evidence>
<evidence type="ECO:0000313" key="7">
    <source>
        <dbReference type="Proteomes" id="UP001497497"/>
    </source>
</evidence>
<reference evidence="6 7" key="1">
    <citation type="submission" date="2024-04" db="EMBL/GenBank/DDBJ databases">
        <authorList>
            <consortium name="Genoscope - CEA"/>
            <person name="William W."/>
        </authorList>
    </citation>
    <scope>NUCLEOTIDE SEQUENCE [LARGE SCALE GENOMIC DNA]</scope>
</reference>
<gene>
    <name evidence="6" type="ORF">GSLYS_00009762001</name>
</gene>
<evidence type="ECO:0000256" key="3">
    <source>
        <dbReference type="ARBA" id="ARBA00023134"/>
    </source>
</evidence>
<accession>A0AAV2HQT6</accession>
<comment type="caution">
    <text evidence="6">The sequence shown here is derived from an EMBL/GenBank/DDBJ whole genome shotgun (WGS) entry which is preliminary data.</text>
</comment>
<keyword evidence="7" id="KW-1185">Reference proteome</keyword>
<comment type="similarity">
    <text evidence="1">Belongs to the TRAFAC class TrmE-Era-EngA-EngB-Septin-like GTPase superfamily. AIG1/Toc34/Toc159-like paraseptin GTPase family. IAN subfamily.</text>
</comment>
<proteinExistence type="inferred from homology"/>
<dbReference type="Pfam" id="PF04548">
    <property type="entry name" value="AIG1"/>
    <property type="match status" value="1"/>
</dbReference>
<keyword evidence="3" id="KW-0342">GTP-binding</keyword>
<organism evidence="6 7">
    <name type="scientific">Lymnaea stagnalis</name>
    <name type="common">Great pond snail</name>
    <name type="synonym">Helix stagnalis</name>
    <dbReference type="NCBI Taxonomy" id="6523"/>
    <lineage>
        <taxon>Eukaryota</taxon>
        <taxon>Metazoa</taxon>
        <taxon>Spiralia</taxon>
        <taxon>Lophotrochozoa</taxon>
        <taxon>Mollusca</taxon>
        <taxon>Gastropoda</taxon>
        <taxon>Heterobranchia</taxon>
        <taxon>Euthyneura</taxon>
        <taxon>Panpulmonata</taxon>
        <taxon>Hygrophila</taxon>
        <taxon>Lymnaeoidea</taxon>
        <taxon>Lymnaeidae</taxon>
        <taxon>Lymnaea</taxon>
    </lineage>
</organism>
<keyword evidence="4" id="KW-0175">Coiled coil</keyword>
<evidence type="ECO:0000259" key="5">
    <source>
        <dbReference type="PROSITE" id="PS51720"/>
    </source>
</evidence>
<dbReference type="EMBL" id="CAXITT010000211">
    <property type="protein sequence ID" value="CAL1535802.1"/>
    <property type="molecule type" value="Genomic_DNA"/>
</dbReference>
<dbReference type="InterPro" id="IPR045058">
    <property type="entry name" value="GIMA/IAN/Toc"/>
</dbReference>
<dbReference type="Gene3D" id="3.40.50.300">
    <property type="entry name" value="P-loop containing nucleotide triphosphate hydrolases"/>
    <property type="match status" value="1"/>
</dbReference>
<sequence length="300" mass="34321">MEFHQLNIVLVGKTGHGKSATGNTLVGASKFSEASGFSSCTTLEESQLTRFENIDIHVFETPGFYDTRFNDQPEAADIGAKLRQINSFLATVSETGGVSAFFLVINITSRFTSEEVKTITALERIYGERVFKDFGVLVFTHKDSYTQDSLGERTGALGELISKFSGRVLLISNKGKFSGERMQFSKEMIRAALKLKRQRKMYTTRDYNFNQTVRSRFILELHLESVKERLDSNIRNLEREIEVVETLDAFKAVYLLGRIKRLEEEIILEAKGTELLDVFRDRVRHLKMKLRRKPPIFQLL</sequence>
<feature type="coiled-coil region" evidence="4">
    <location>
        <begin position="220"/>
        <end position="247"/>
    </location>
</feature>
<name>A0AAV2HQT6_LYMST</name>
<dbReference type="SUPFAM" id="SSF52540">
    <property type="entry name" value="P-loop containing nucleoside triphosphate hydrolases"/>
    <property type="match status" value="1"/>
</dbReference>
<evidence type="ECO:0000313" key="6">
    <source>
        <dbReference type="EMBL" id="CAL1535802.1"/>
    </source>
</evidence>
<protein>
    <recommendedName>
        <fullName evidence="5">AIG1-type G domain-containing protein</fullName>
    </recommendedName>
</protein>
<dbReference type="Proteomes" id="UP001497497">
    <property type="component" value="Unassembled WGS sequence"/>
</dbReference>
<evidence type="ECO:0000256" key="2">
    <source>
        <dbReference type="ARBA" id="ARBA00022741"/>
    </source>
</evidence>
<dbReference type="PANTHER" id="PTHR10903">
    <property type="entry name" value="GTPASE, IMAP FAMILY MEMBER-RELATED"/>
    <property type="match status" value="1"/>
</dbReference>
<evidence type="ECO:0000256" key="1">
    <source>
        <dbReference type="ARBA" id="ARBA00008535"/>
    </source>
</evidence>
<dbReference type="GO" id="GO:0005525">
    <property type="term" value="F:GTP binding"/>
    <property type="evidence" value="ECO:0007669"/>
    <property type="project" value="UniProtKB-KW"/>
</dbReference>
<dbReference type="InterPro" id="IPR006703">
    <property type="entry name" value="G_AIG1"/>
</dbReference>
<dbReference type="PANTHER" id="PTHR10903:SF184">
    <property type="entry name" value="GTP-BINDING PROTEIN A"/>
    <property type="match status" value="1"/>
</dbReference>
<keyword evidence="2" id="KW-0547">Nucleotide-binding</keyword>
<dbReference type="InterPro" id="IPR027417">
    <property type="entry name" value="P-loop_NTPase"/>
</dbReference>
<feature type="domain" description="AIG1-type G" evidence="5">
    <location>
        <begin position="3"/>
        <end position="211"/>
    </location>
</feature>